<organism evidence="2">
    <name type="scientific">marine sediment metagenome</name>
    <dbReference type="NCBI Taxonomy" id="412755"/>
    <lineage>
        <taxon>unclassified sequences</taxon>
        <taxon>metagenomes</taxon>
        <taxon>ecological metagenomes</taxon>
    </lineage>
</organism>
<proteinExistence type="predicted"/>
<dbReference type="GO" id="GO:0004601">
    <property type="term" value="F:peroxidase activity"/>
    <property type="evidence" value="ECO:0007669"/>
    <property type="project" value="InterPro"/>
</dbReference>
<sequence length="141" mass="15356">MIKKSGSAKWTGNLKEGKGHVSTQTGVISDQPYGFNTRFEGKDGTNPEELIGAAHASCFSMALSMILEDYDLIADSIETKATVFLEQKDGGFHVPKIHLDVECVIPDATQEQFEEATKTAKENCPISKLMTAEITMDAKLS</sequence>
<accession>A0A0F9TUD1</accession>
<gene>
    <name evidence="2" type="ORF">LCGC14_0287620</name>
</gene>
<dbReference type="EMBL" id="LAZR01000169">
    <property type="protein sequence ID" value="KKN84645.1"/>
    <property type="molecule type" value="Genomic_DNA"/>
</dbReference>
<name>A0A0F9TUD1_9ZZZZ</name>
<dbReference type="Gene3D" id="3.30.300.20">
    <property type="match status" value="1"/>
</dbReference>
<dbReference type="InterPro" id="IPR036102">
    <property type="entry name" value="OsmC/Ohrsf"/>
</dbReference>
<dbReference type="InterPro" id="IPR003718">
    <property type="entry name" value="OsmC/Ohr_fam"/>
</dbReference>
<reference evidence="2" key="1">
    <citation type="journal article" date="2015" name="Nature">
        <title>Complex archaea that bridge the gap between prokaryotes and eukaryotes.</title>
        <authorList>
            <person name="Spang A."/>
            <person name="Saw J.H."/>
            <person name="Jorgensen S.L."/>
            <person name="Zaremba-Niedzwiedzka K."/>
            <person name="Martijn J."/>
            <person name="Lind A.E."/>
            <person name="van Eijk R."/>
            <person name="Schleper C."/>
            <person name="Guy L."/>
            <person name="Ettema T.J."/>
        </authorList>
    </citation>
    <scope>NUCLEOTIDE SEQUENCE</scope>
</reference>
<dbReference type="AlphaFoldDB" id="A0A0F9TUD1"/>
<dbReference type="InterPro" id="IPR052707">
    <property type="entry name" value="OsmC_Ohr_Peroxiredoxin"/>
</dbReference>
<comment type="caution">
    <text evidence="2">The sequence shown here is derived from an EMBL/GenBank/DDBJ whole genome shotgun (WGS) entry which is preliminary data.</text>
</comment>
<evidence type="ECO:0000313" key="2">
    <source>
        <dbReference type="EMBL" id="KKN84645.1"/>
    </source>
</evidence>
<dbReference type="GO" id="GO:0006979">
    <property type="term" value="P:response to oxidative stress"/>
    <property type="evidence" value="ECO:0007669"/>
    <property type="project" value="InterPro"/>
</dbReference>
<protein>
    <recommendedName>
        <fullName evidence="3">OsmC family protein</fullName>
    </recommendedName>
</protein>
<dbReference type="PANTHER" id="PTHR42830">
    <property type="entry name" value="OSMOTICALLY INDUCIBLE FAMILY PROTEIN"/>
    <property type="match status" value="1"/>
</dbReference>
<dbReference type="InterPro" id="IPR019904">
    <property type="entry name" value="Peroxiredoxin_OsmC"/>
</dbReference>
<dbReference type="InterPro" id="IPR015946">
    <property type="entry name" value="KH_dom-like_a/b"/>
</dbReference>
<dbReference type="PANTHER" id="PTHR42830:SF1">
    <property type="entry name" value="OSMOTICALLY INDUCIBLE FAMILY PROTEIN"/>
    <property type="match status" value="1"/>
</dbReference>
<evidence type="ECO:0008006" key="3">
    <source>
        <dbReference type="Google" id="ProtNLM"/>
    </source>
</evidence>
<dbReference type="Pfam" id="PF02566">
    <property type="entry name" value="OsmC"/>
    <property type="match status" value="1"/>
</dbReference>
<feature type="region of interest" description="Disordered" evidence="1">
    <location>
        <begin position="1"/>
        <end position="29"/>
    </location>
</feature>
<dbReference type="SUPFAM" id="SSF82784">
    <property type="entry name" value="OsmC-like"/>
    <property type="match status" value="1"/>
</dbReference>
<evidence type="ECO:0000256" key="1">
    <source>
        <dbReference type="SAM" id="MobiDB-lite"/>
    </source>
</evidence>
<dbReference type="NCBIfam" id="TIGR03562">
    <property type="entry name" value="osmo_induc_OsmC"/>
    <property type="match status" value="1"/>
</dbReference>